<dbReference type="SMART" id="SM00408">
    <property type="entry name" value="IGc2"/>
    <property type="match status" value="1"/>
</dbReference>
<keyword evidence="2" id="KW-1015">Disulfide bond</keyword>
<protein>
    <submittedName>
        <fullName evidence="4">HMCN</fullName>
    </submittedName>
</protein>
<dbReference type="EMBL" id="CACVKT020008727">
    <property type="protein sequence ID" value="CAC5417065.1"/>
    <property type="molecule type" value="Genomic_DNA"/>
</dbReference>
<evidence type="ECO:0000313" key="4">
    <source>
        <dbReference type="EMBL" id="CAC5417065.1"/>
    </source>
</evidence>
<dbReference type="SUPFAM" id="SSF48726">
    <property type="entry name" value="Immunoglobulin"/>
    <property type="match status" value="1"/>
</dbReference>
<dbReference type="InterPro" id="IPR003598">
    <property type="entry name" value="Ig_sub2"/>
</dbReference>
<keyword evidence="5" id="KW-1185">Reference proteome</keyword>
<dbReference type="PANTHER" id="PTHR45080:SF8">
    <property type="entry name" value="IG-LIKE DOMAIN-CONTAINING PROTEIN"/>
    <property type="match status" value="1"/>
</dbReference>
<proteinExistence type="predicted"/>
<evidence type="ECO:0000259" key="3">
    <source>
        <dbReference type="PROSITE" id="PS50835"/>
    </source>
</evidence>
<dbReference type="GO" id="GO:0050808">
    <property type="term" value="P:synapse organization"/>
    <property type="evidence" value="ECO:0007669"/>
    <property type="project" value="TreeGrafter"/>
</dbReference>
<dbReference type="GO" id="GO:0007156">
    <property type="term" value="P:homophilic cell adhesion via plasma membrane adhesion molecules"/>
    <property type="evidence" value="ECO:0007669"/>
    <property type="project" value="TreeGrafter"/>
</dbReference>
<dbReference type="GO" id="GO:0005886">
    <property type="term" value="C:plasma membrane"/>
    <property type="evidence" value="ECO:0007669"/>
    <property type="project" value="TreeGrafter"/>
</dbReference>
<dbReference type="InterPro" id="IPR003599">
    <property type="entry name" value="Ig_sub"/>
</dbReference>
<accession>A0A6J8EBV5</accession>
<sequence>MYSAIGSTVNLTCNLNVERMYLTWVGPPNLSAYATRNEVEQTKQSIIKIIGNEREKQHILQIKEMKETNEDFTVEPTVKIVPDRTVNITENEPLQLQCNYTSNDDNNTSIIWKYISYGRTKYIQANNSLNVEHIGRTDAGEYTCVVSNSTGKAIDTVTVYVLYLPEINITFESINSNKILRCNAYGNPADYVFFAWEHRTEYGDHIRYLNDNGNGFITLHHSPGKTDINHEQGIYNGVPYDGKMYRLANYILKQNGMQEFKFT</sequence>
<dbReference type="GO" id="GO:0043025">
    <property type="term" value="C:neuronal cell body"/>
    <property type="evidence" value="ECO:0007669"/>
    <property type="project" value="TreeGrafter"/>
</dbReference>
<dbReference type="InterPro" id="IPR013783">
    <property type="entry name" value="Ig-like_fold"/>
</dbReference>
<reference evidence="4 5" key="1">
    <citation type="submission" date="2020-06" db="EMBL/GenBank/DDBJ databases">
        <authorList>
            <person name="Li R."/>
            <person name="Bekaert M."/>
        </authorList>
    </citation>
    <scope>NUCLEOTIDE SEQUENCE [LARGE SCALE GENOMIC DNA]</scope>
    <source>
        <strain evidence="5">wild</strain>
    </source>
</reference>
<dbReference type="SMART" id="SM00409">
    <property type="entry name" value="IG"/>
    <property type="match status" value="1"/>
</dbReference>
<dbReference type="AlphaFoldDB" id="A0A6J8EBV5"/>
<feature type="domain" description="Ig-like" evidence="3">
    <location>
        <begin position="76"/>
        <end position="160"/>
    </location>
</feature>
<organism evidence="4 5">
    <name type="scientific">Mytilus coruscus</name>
    <name type="common">Sea mussel</name>
    <dbReference type="NCBI Taxonomy" id="42192"/>
    <lineage>
        <taxon>Eukaryota</taxon>
        <taxon>Metazoa</taxon>
        <taxon>Spiralia</taxon>
        <taxon>Lophotrochozoa</taxon>
        <taxon>Mollusca</taxon>
        <taxon>Bivalvia</taxon>
        <taxon>Autobranchia</taxon>
        <taxon>Pteriomorphia</taxon>
        <taxon>Mytilida</taxon>
        <taxon>Mytiloidea</taxon>
        <taxon>Mytilidae</taxon>
        <taxon>Mytilinae</taxon>
        <taxon>Mytilus</taxon>
    </lineage>
</organism>
<name>A0A6J8EBV5_MYTCO</name>
<dbReference type="Proteomes" id="UP000507470">
    <property type="component" value="Unassembled WGS sequence"/>
</dbReference>
<dbReference type="Pfam" id="PF13927">
    <property type="entry name" value="Ig_3"/>
    <property type="match status" value="1"/>
</dbReference>
<gene>
    <name evidence="4" type="ORF">MCOR_49620</name>
</gene>
<dbReference type="GO" id="GO:0030424">
    <property type="term" value="C:axon"/>
    <property type="evidence" value="ECO:0007669"/>
    <property type="project" value="TreeGrafter"/>
</dbReference>
<dbReference type="PROSITE" id="PS50835">
    <property type="entry name" value="IG_LIKE"/>
    <property type="match status" value="1"/>
</dbReference>
<dbReference type="OrthoDB" id="5843397at2759"/>
<dbReference type="PANTHER" id="PTHR45080">
    <property type="entry name" value="CONTACTIN 5"/>
    <property type="match status" value="1"/>
</dbReference>
<evidence type="ECO:0000313" key="5">
    <source>
        <dbReference type="Proteomes" id="UP000507470"/>
    </source>
</evidence>
<dbReference type="GO" id="GO:0008046">
    <property type="term" value="F:axon guidance receptor activity"/>
    <property type="evidence" value="ECO:0007669"/>
    <property type="project" value="TreeGrafter"/>
</dbReference>
<evidence type="ECO:0000256" key="1">
    <source>
        <dbReference type="ARBA" id="ARBA00022729"/>
    </source>
</evidence>
<dbReference type="InterPro" id="IPR036179">
    <property type="entry name" value="Ig-like_dom_sf"/>
</dbReference>
<keyword evidence="1" id="KW-0732">Signal</keyword>
<dbReference type="InterPro" id="IPR050958">
    <property type="entry name" value="Cell_Adh-Cytoskel_Orgn"/>
</dbReference>
<dbReference type="Gene3D" id="2.60.40.10">
    <property type="entry name" value="Immunoglobulins"/>
    <property type="match status" value="1"/>
</dbReference>
<evidence type="ECO:0000256" key="2">
    <source>
        <dbReference type="ARBA" id="ARBA00023157"/>
    </source>
</evidence>
<dbReference type="InterPro" id="IPR007110">
    <property type="entry name" value="Ig-like_dom"/>
</dbReference>